<evidence type="ECO:0000313" key="1">
    <source>
        <dbReference type="EMBL" id="QSV12522.1"/>
    </source>
</evidence>
<name>A0ABX7PZR0_9ENTR</name>
<gene>
    <name evidence="1" type="ORF">AWR26_24895</name>
</gene>
<dbReference type="EMBL" id="CP014007">
    <property type="protein sequence ID" value="QSV12522.1"/>
    <property type="molecule type" value="Genomic_DNA"/>
</dbReference>
<evidence type="ECO:0000313" key="2">
    <source>
        <dbReference type="Proteomes" id="UP000078227"/>
    </source>
</evidence>
<proteinExistence type="predicted"/>
<reference evidence="1 2" key="1">
    <citation type="submission" date="2021-03" db="EMBL/GenBank/DDBJ databases">
        <authorList>
            <person name="Li Y."/>
            <person name="Li S."/>
            <person name="Chen M."/>
            <person name="Peng G."/>
            <person name="Tan Z."/>
            <person name="An Q."/>
        </authorList>
    </citation>
    <scope>NUCLEOTIDE SEQUENCE [LARGE SCALE GENOMIC DNA]</scope>
    <source>
        <strain evidence="1 2">Ola 51</strain>
    </source>
</reference>
<sequence>MNNIAKVCLQTGKRKLQSGGQLIASGKKIGLLTESITLIYFSPGWRAKYPRKKVFRGELSRQQNVHESEIQLACERR</sequence>
<dbReference type="Proteomes" id="UP000078227">
    <property type="component" value="Chromosome"/>
</dbReference>
<keyword evidence="2" id="KW-1185">Reference proteome</keyword>
<accession>A0ABX7PZR0</accession>
<protein>
    <submittedName>
        <fullName evidence="1">Uncharacterized protein</fullName>
    </submittedName>
</protein>
<dbReference type="RefSeq" id="WP_139227896.1">
    <property type="nucleotide sequence ID" value="NZ_CP014007.2"/>
</dbReference>
<organism evidence="1 2">
    <name type="scientific">Kosakonia oryzae</name>
    <dbReference type="NCBI Taxonomy" id="497725"/>
    <lineage>
        <taxon>Bacteria</taxon>
        <taxon>Pseudomonadati</taxon>
        <taxon>Pseudomonadota</taxon>
        <taxon>Gammaproteobacteria</taxon>
        <taxon>Enterobacterales</taxon>
        <taxon>Enterobacteriaceae</taxon>
        <taxon>Kosakonia</taxon>
    </lineage>
</organism>